<dbReference type="InterPro" id="IPR052487">
    <property type="entry name" value="Galactose-binding_lectin"/>
</dbReference>
<dbReference type="PANTHER" id="PTHR46938">
    <property type="entry name" value="DISCOIDIN-1 SUBUNIT A-RELATED-RELATED"/>
    <property type="match status" value="1"/>
</dbReference>
<dbReference type="Pfam" id="PF09458">
    <property type="entry name" value="H_lectin"/>
    <property type="match status" value="3"/>
</dbReference>
<dbReference type="GO" id="GO:0098636">
    <property type="term" value="C:protein complex involved in cell adhesion"/>
    <property type="evidence" value="ECO:0007669"/>
    <property type="project" value="TreeGrafter"/>
</dbReference>
<accession>A0A3N4IMY0</accession>
<proteinExistence type="predicted"/>
<evidence type="ECO:0000313" key="4">
    <source>
        <dbReference type="Proteomes" id="UP000275078"/>
    </source>
</evidence>
<dbReference type="InterPro" id="IPR037221">
    <property type="entry name" value="H-type_lectin_dom_sf"/>
</dbReference>
<dbReference type="AlphaFoldDB" id="A0A3N4IMY0"/>
<dbReference type="Gene3D" id="2.60.40.2080">
    <property type="match status" value="3"/>
</dbReference>
<evidence type="ECO:0000259" key="2">
    <source>
        <dbReference type="Pfam" id="PF09458"/>
    </source>
</evidence>
<sequence length="1016" mass="111160">MSVLAPYNNAMRLGQGFNSYTQKICIDDAVVIDPSHGDNPITNDGFTMRDLVLAMGYEKGDVDDNQAVLAAAEQMKPDMTVLEELQKAVNLLESEVEEATDVAAEDIVRKRKLLEQKRARLSKAKLQLASALDAVDRVQLAKHYADRGPSQLATYSSKFVDKLSEITDDMNISGSLSIKYGMIGGSARGSFIDTDKFKQSDLNFYISVKVVNQTLSMKDALVFQGIPGVSKDNFNEVFGDSFISGFLEGGEFNAVISMRVLNTEKKTDIAAQAQVALTLGPVEANAEASVKLAKAHINENTETTIQVSWSGGGNIKPKDDPWTIDTLMKAAAAFPEMVARTPQRTYAILTKYDALRSYQTLKPAALSPLFYENATLYTNALLDSYMDYKSFYKTLQSDLAEVQAGVKVYEESTDSSLSWADSTTRTRVNDERKFSPDTKGVDLAKRAVMFQMMKIVKEVDEITRDPRLATDEGRGEQFQSSLVFNERLPKAVLRKKIGANPLKTKSDSTAYPAVYDTSATGYQSDETAKIQEITNASPEFGESLRMGALMGSTTGQLFCGLDYLKPSFAISQVVVEVTNGAIAVIDLRYTNGLTSQLGTPGAGKKVTLTVDPYQNEKIVACSIETGRTDDKSPFRITAFRLYTNRGPDLIGQADDWKAAITGKGIRGGVEYRDLELKHFDPLLEGGYFKGIWGWCKYGKVQNASTGVYRLGPIWGNVAAAAFTDPSKEASGDDEQVREFLGDTWNTLSIHPWDKHTPTTSTTVTFNPAANAAPNIFCGIAALDTFGGGNMRFRAYAENITAKEMTLAVDYFGAGSILHSGKAAWLAVPVLDRDVLTGTCQTYGTFPAARKIKFSREFNVKPQVVVWLNGIDADKKDGTRIKCEALDITSTGFTIYIDCWGPSKLYWASISWLAFTPESGIVSGAFGYNQGINVDVKKQREAGSISFPQGKFAKPPKVISAFNHLDLNGGTGAALPNARLDHSIQEITKDGAKWEIWTWGDGNLSYTTSAWVAIPQL</sequence>
<dbReference type="Gene3D" id="2.100.10.30">
    <property type="entry name" value="Jacalin-like lectin domain"/>
    <property type="match status" value="1"/>
</dbReference>
<dbReference type="SUPFAM" id="SSF141086">
    <property type="entry name" value="Agglutinin HPA-like"/>
    <property type="match status" value="3"/>
</dbReference>
<feature type="domain" description="H-type lectin" evidence="2">
    <location>
        <begin position="760"/>
        <end position="827"/>
    </location>
</feature>
<feature type="domain" description="H-type lectin" evidence="2">
    <location>
        <begin position="944"/>
        <end position="1013"/>
    </location>
</feature>
<dbReference type="GO" id="GO:0009986">
    <property type="term" value="C:cell surface"/>
    <property type="evidence" value="ECO:0007669"/>
    <property type="project" value="TreeGrafter"/>
</dbReference>
<dbReference type="STRING" id="1160509.A0A3N4IMY0"/>
<protein>
    <recommendedName>
        <fullName evidence="2">H-type lectin domain-containing protein</fullName>
    </recommendedName>
</protein>
<evidence type="ECO:0000313" key="3">
    <source>
        <dbReference type="EMBL" id="RPA86777.1"/>
    </source>
</evidence>
<keyword evidence="1" id="KW-0175">Coiled coil</keyword>
<dbReference type="OrthoDB" id="3231004at2759"/>
<dbReference type="GO" id="GO:0070492">
    <property type="term" value="F:oligosaccharide binding"/>
    <property type="evidence" value="ECO:0007669"/>
    <property type="project" value="TreeGrafter"/>
</dbReference>
<organism evidence="3 4">
    <name type="scientific">Ascobolus immersus RN42</name>
    <dbReference type="NCBI Taxonomy" id="1160509"/>
    <lineage>
        <taxon>Eukaryota</taxon>
        <taxon>Fungi</taxon>
        <taxon>Dikarya</taxon>
        <taxon>Ascomycota</taxon>
        <taxon>Pezizomycotina</taxon>
        <taxon>Pezizomycetes</taxon>
        <taxon>Pezizales</taxon>
        <taxon>Ascobolaceae</taxon>
        <taxon>Ascobolus</taxon>
    </lineage>
</organism>
<dbReference type="GO" id="GO:0030247">
    <property type="term" value="F:polysaccharide binding"/>
    <property type="evidence" value="ECO:0007669"/>
    <property type="project" value="TreeGrafter"/>
</dbReference>
<dbReference type="GO" id="GO:0046871">
    <property type="term" value="F:N-acetylgalactosamine binding"/>
    <property type="evidence" value="ECO:0007669"/>
    <property type="project" value="TreeGrafter"/>
</dbReference>
<gene>
    <name evidence="3" type="ORF">BJ508DRAFT_410962</name>
</gene>
<dbReference type="InterPro" id="IPR019019">
    <property type="entry name" value="H-type_lectin_domain"/>
</dbReference>
<dbReference type="EMBL" id="ML119648">
    <property type="protein sequence ID" value="RPA86777.1"/>
    <property type="molecule type" value="Genomic_DNA"/>
</dbReference>
<feature type="domain" description="H-type lectin" evidence="2">
    <location>
        <begin position="849"/>
        <end position="914"/>
    </location>
</feature>
<dbReference type="Proteomes" id="UP000275078">
    <property type="component" value="Unassembled WGS sequence"/>
</dbReference>
<dbReference type="InterPro" id="IPR036404">
    <property type="entry name" value="Jacalin-like_lectin_dom_sf"/>
</dbReference>
<feature type="coiled-coil region" evidence="1">
    <location>
        <begin position="82"/>
        <end position="134"/>
    </location>
</feature>
<name>A0A3N4IMY0_ASCIM</name>
<keyword evidence="4" id="KW-1185">Reference proteome</keyword>
<evidence type="ECO:0000256" key="1">
    <source>
        <dbReference type="SAM" id="Coils"/>
    </source>
</evidence>
<reference evidence="3 4" key="1">
    <citation type="journal article" date="2018" name="Nat. Ecol. Evol.">
        <title>Pezizomycetes genomes reveal the molecular basis of ectomycorrhizal truffle lifestyle.</title>
        <authorList>
            <person name="Murat C."/>
            <person name="Payen T."/>
            <person name="Noel B."/>
            <person name="Kuo A."/>
            <person name="Morin E."/>
            <person name="Chen J."/>
            <person name="Kohler A."/>
            <person name="Krizsan K."/>
            <person name="Balestrini R."/>
            <person name="Da Silva C."/>
            <person name="Montanini B."/>
            <person name="Hainaut M."/>
            <person name="Levati E."/>
            <person name="Barry K.W."/>
            <person name="Belfiori B."/>
            <person name="Cichocki N."/>
            <person name="Clum A."/>
            <person name="Dockter R.B."/>
            <person name="Fauchery L."/>
            <person name="Guy J."/>
            <person name="Iotti M."/>
            <person name="Le Tacon F."/>
            <person name="Lindquist E.A."/>
            <person name="Lipzen A."/>
            <person name="Malagnac F."/>
            <person name="Mello A."/>
            <person name="Molinier V."/>
            <person name="Miyauchi S."/>
            <person name="Poulain J."/>
            <person name="Riccioni C."/>
            <person name="Rubini A."/>
            <person name="Sitrit Y."/>
            <person name="Splivallo R."/>
            <person name="Traeger S."/>
            <person name="Wang M."/>
            <person name="Zifcakova L."/>
            <person name="Wipf D."/>
            <person name="Zambonelli A."/>
            <person name="Paolocci F."/>
            <person name="Nowrousian M."/>
            <person name="Ottonello S."/>
            <person name="Baldrian P."/>
            <person name="Spatafora J.W."/>
            <person name="Henrissat B."/>
            <person name="Nagy L.G."/>
            <person name="Aury J.M."/>
            <person name="Wincker P."/>
            <person name="Grigoriev I.V."/>
            <person name="Bonfante P."/>
            <person name="Martin F.M."/>
        </authorList>
    </citation>
    <scope>NUCLEOTIDE SEQUENCE [LARGE SCALE GENOMIC DNA]</scope>
    <source>
        <strain evidence="3 4">RN42</strain>
    </source>
</reference>
<dbReference type="GO" id="GO:0098609">
    <property type="term" value="P:cell-cell adhesion"/>
    <property type="evidence" value="ECO:0007669"/>
    <property type="project" value="TreeGrafter"/>
</dbReference>